<comment type="caution">
    <text evidence="2">The sequence shown here is derived from an EMBL/GenBank/DDBJ whole genome shotgun (WGS) entry which is preliminary data.</text>
</comment>
<organism evidence="2 3">
    <name type="scientific">Plasticicumulans acidivorans</name>
    <dbReference type="NCBI Taxonomy" id="886464"/>
    <lineage>
        <taxon>Bacteria</taxon>
        <taxon>Pseudomonadati</taxon>
        <taxon>Pseudomonadota</taxon>
        <taxon>Gammaproteobacteria</taxon>
        <taxon>Candidatus Competibacteraceae</taxon>
        <taxon>Plasticicumulans</taxon>
    </lineage>
</organism>
<dbReference type="GO" id="GO:0009228">
    <property type="term" value="P:thiamine biosynthetic process"/>
    <property type="evidence" value="ECO:0007669"/>
    <property type="project" value="InterPro"/>
</dbReference>
<dbReference type="EMBL" id="QGTJ01000005">
    <property type="protein sequence ID" value="PWV61747.1"/>
    <property type="molecule type" value="Genomic_DNA"/>
</dbReference>
<evidence type="ECO:0000313" key="2">
    <source>
        <dbReference type="EMBL" id="PWV61747.1"/>
    </source>
</evidence>
<dbReference type="PANTHER" id="PTHR31528">
    <property type="entry name" value="4-AMINO-5-HYDROXYMETHYL-2-METHYLPYRIMIDINE PHOSPHATE SYNTHASE THI11-RELATED"/>
    <property type="match status" value="1"/>
</dbReference>
<dbReference type="PANTHER" id="PTHR31528:SF3">
    <property type="entry name" value="THIAMINE BIOSYNTHESIS PROTEIN HI_0357-RELATED"/>
    <property type="match status" value="1"/>
</dbReference>
<dbReference type="Gene3D" id="3.40.190.10">
    <property type="entry name" value="Periplasmic binding protein-like II"/>
    <property type="match status" value="2"/>
</dbReference>
<protein>
    <submittedName>
        <fullName evidence="2">Putative hydroxymethylpyrimidine transport system substrate-binding protein</fullName>
    </submittedName>
</protein>
<keyword evidence="3" id="KW-1185">Reference proteome</keyword>
<reference evidence="2 3" key="1">
    <citation type="submission" date="2018-05" db="EMBL/GenBank/DDBJ databases">
        <title>Genomic Encyclopedia of Type Strains, Phase IV (KMG-IV): sequencing the most valuable type-strain genomes for metagenomic binning, comparative biology and taxonomic classification.</title>
        <authorList>
            <person name="Goeker M."/>
        </authorList>
    </citation>
    <scope>NUCLEOTIDE SEQUENCE [LARGE SCALE GENOMIC DNA]</scope>
    <source>
        <strain evidence="2 3">DSM 23606</strain>
    </source>
</reference>
<dbReference type="Proteomes" id="UP000246569">
    <property type="component" value="Unassembled WGS sequence"/>
</dbReference>
<sequence>MLLKPLKAIMKAKLFFFTFIQILNFFLLTQPVVAKETQKDSFVIFFDQQINSSHIALLATRELGFFSDLGLDVNFVLATSPREAFQQIIDDRGLLAVTTQTRLFLFVGDGIAVKRIATLIDTPLSGIVTLTKSNIRIQQDLKGKRLGYQADSLDAKIIQAILSNTEKSFNEIQFVSLDQPITQALLEGYVDAIITTERQKTIGVIEAHKKTAFLLPIEELGIPPFDGVVAIAARNKLNDPKLKRFLQALEHGTLWVLDHPQDAWKLIAQKYNFFNNEAEQRAYPDLLNRLSAQPQAFSSLRYKRFASFLVEHDLITVALPISNYAVELNDESKP</sequence>
<dbReference type="SUPFAM" id="SSF53850">
    <property type="entry name" value="Periplasmic binding protein-like II"/>
    <property type="match status" value="1"/>
</dbReference>
<dbReference type="AlphaFoldDB" id="A0A317MUZ7"/>
<dbReference type="InterPro" id="IPR015168">
    <property type="entry name" value="SsuA/THI5"/>
</dbReference>
<evidence type="ECO:0000313" key="3">
    <source>
        <dbReference type="Proteomes" id="UP000246569"/>
    </source>
</evidence>
<dbReference type="InterPro" id="IPR027939">
    <property type="entry name" value="NMT1/THI5"/>
</dbReference>
<dbReference type="Pfam" id="PF09084">
    <property type="entry name" value="NMT1"/>
    <property type="match status" value="1"/>
</dbReference>
<feature type="domain" description="SsuA/THI5-like" evidence="1">
    <location>
        <begin position="51"/>
        <end position="263"/>
    </location>
</feature>
<accession>A0A317MUZ7</accession>
<name>A0A317MUZ7_9GAMM</name>
<gene>
    <name evidence="2" type="ORF">C7443_105180</name>
</gene>
<evidence type="ECO:0000259" key="1">
    <source>
        <dbReference type="Pfam" id="PF09084"/>
    </source>
</evidence>
<proteinExistence type="predicted"/>